<dbReference type="EMBL" id="JABANN010000886">
    <property type="protein sequence ID" value="KAF4652678.1"/>
    <property type="molecule type" value="Genomic_DNA"/>
</dbReference>
<name>A0A7J6KZQ4_PEROL</name>
<proteinExistence type="predicted"/>
<accession>A0A7J6KZQ4</accession>
<dbReference type="AlphaFoldDB" id="A0A7J6KZQ4"/>
<organism evidence="2 3">
    <name type="scientific">Perkinsus olseni</name>
    <name type="common">Perkinsus atlanticus</name>
    <dbReference type="NCBI Taxonomy" id="32597"/>
    <lineage>
        <taxon>Eukaryota</taxon>
        <taxon>Sar</taxon>
        <taxon>Alveolata</taxon>
        <taxon>Perkinsozoa</taxon>
        <taxon>Perkinsea</taxon>
        <taxon>Perkinsida</taxon>
        <taxon>Perkinsidae</taxon>
        <taxon>Perkinsus</taxon>
    </lineage>
</organism>
<evidence type="ECO:0000313" key="2">
    <source>
        <dbReference type="EMBL" id="KAF4652678.1"/>
    </source>
</evidence>
<protein>
    <submittedName>
        <fullName evidence="2">Uncharacterized protein</fullName>
    </submittedName>
</protein>
<dbReference type="Proteomes" id="UP000572268">
    <property type="component" value="Unassembled WGS sequence"/>
</dbReference>
<comment type="caution">
    <text evidence="2">The sequence shown here is derived from an EMBL/GenBank/DDBJ whole genome shotgun (WGS) entry which is preliminary data.</text>
</comment>
<feature type="non-terminal residue" evidence="2">
    <location>
        <position position="654"/>
    </location>
</feature>
<feature type="region of interest" description="Disordered" evidence="1">
    <location>
        <begin position="1"/>
        <end position="23"/>
    </location>
</feature>
<gene>
    <name evidence="2" type="ORF">FOL46_009558</name>
</gene>
<feature type="region of interest" description="Disordered" evidence="1">
    <location>
        <begin position="570"/>
        <end position="592"/>
    </location>
</feature>
<feature type="region of interest" description="Disordered" evidence="1">
    <location>
        <begin position="512"/>
        <end position="537"/>
    </location>
</feature>
<feature type="region of interest" description="Disordered" evidence="1">
    <location>
        <begin position="175"/>
        <end position="204"/>
    </location>
</feature>
<sequence length="654" mass="72898">MAAHPTDEDDYYFALPPQDDDDDDVKKKYDCDYFSDGVDKKNDRGWKAGKAACMANAEGKFGNEWDADVHEELLHLTQSGHMNKVYEYHLDKPETNKVVILGVCLSLFEESLAIDFERTGESNKRFIMKTEREGEEAYTTMMEKLLNVPERYLGPDGQPLVCRVSQKLMYSTGIPNNPTLPHQQHQPQHPSSSSSCITGPTGDIISRDESLERDADAHNADTFGCDDYDNALNDDDVMLSYTQPCITLKEIGSHHHPTPHHPTPNISIGEPLEGPPIFNNNNRCRSGYDRAPGHCMEAAAAAADQASMMMRDMPPPPGILRPDGLAAAGVVVPPPPGIMTRRPPITLASSSYLPTAPPPPPVYSDIRRRMADLRPPPGIHQRIQEGDVTVPPPPPPSFIPPLHQPLLSTQEYKHDVTRMMMKMSSSSSIEQERSSSSASMQDTLMFGKGMGRDDKDMSDAVQGEHPSSSSWMTEEEKDMVMKSQLNQMAQVNTGVQDRNGKFVFERVPSALASHTGNDDDDDGQRHHQSHTHTHDAADAIHHTSNSSLGNKIYSSIQHPRRNLNLTIMKDDCSSSTGRESEHHHRNDDEDDDPRWIIEEGFLQMMDVDICDKELSVLHPMAVDRIIHTLDTRTALLSQVMKGLKVMMMMQLSKG</sequence>
<evidence type="ECO:0000313" key="3">
    <source>
        <dbReference type="Proteomes" id="UP000572268"/>
    </source>
</evidence>
<feature type="region of interest" description="Disordered" evidence="1">
    <location>
        <begin position="445"/>
        <end position="477"/>
    </location>
</feature>
<reference evidence="2 3" key="1">
    <citation type="submission" date="2020-04" db="EMBL/GenBank/DDBJ databases">
        <title>Perkinsus olseni comparative genomics.</title>
        <authorList>
            <person name="Bogema D.R."/>
        </authorList>
    </citation>
    <scope>NUCLEOTIDE SEQUENCE [LARGE SCALE GENOMIC DNA]</scope>
    <source>
        <strain evidence="2">ATCC PRA-31</strain>
    </source>
</reference>
<evidence type="ECO:0000256" key="1">
    <source>
        <dbReference type="SAM" id="MobiDB-lite"/>
    </source>
</evidence>
<feature type="compositionally biased region" description="Low complexity" evidence="1">
    <location>
        <begin position="181"/>
        <end position="195"/>
    </location>
</feature>